<feature type="compositionally biased region" description="Basic residues" evidence="1">
    <location>
        <begin position="7"/>
        <end position="22"/>
    </location>
</feature>
<evidence type="ECO:0000256" key="1">
    <source>
        <dbReference type="SAM" id="MobiDB-lite"/>
    </source>
</evidence>
<proteinExistence type="predicted"/>
<dbReference type="EMBL" id="KT598231">
    <property type="protein sequence ID" value="ALM62233.1"/>
    <property type="molecule type" value="Genomic_RNA"/>
</dbReference>
<name>A0A0S1WF47_9VIRU</name>
<feature type="region of interest" description="Disordered" evidence="1">
    <location>
        <begin position="1"/>
        <end position="22"/>
    </location>
</feature>
<evidence type="ECO:0000313" key="2">
    <source>
        <dbReference type="EMBL" id="ALM62233.1"/>
    </source>
</evidence>
<reference evidence="2" key="2">
    <citation type="journal article" date="2016" name="Virus Res.">
        <title>Novel mycoviruses discovered from metatranscriptomics survey of soybean phyllosphere phytobiomes.</title>
        <authorList>
            <person name="Marzano S.Y."/>
            <person name="Domier L.L."/>
        </authorList>
    </citation>
    <scope>NUCLEOTIDE SEQUENCE</scope>
    <source>
        <strain evidence="2">SaSSRV1-1</strain>
    </source>
</reference>
<sequence>MSDSGVRHSRRGGASGRPKRKTLATVAIFPEDAGPGSQTIPEFSPSCVLAGGITVNLPNPNGNRKTVTLHSGTFDGSASILEEASHDAGRSVDGESYATPSQEGSHRRPFGFRFRKRGRATREIERMFATRTPGAYKAMGGMGYSGGWTSSFSVSTWLRAVMQVDGAKFLSGERVTVGEGDHAVDDWMVCVSLGGGDVCFSLGLYVKLHAYACFRPRTLDMVASLRARAVQCSKELGLPDDYSAFVLAGTVALAHHVLPVESSAWRSLGAVAGLRSERASHDVTVGMVPGVRHVPADDVRGQHSRHEPFSIRSSADWWCALIAGGRRTDRRSIARAAR</sequence>
<organism evidence="2">
    <name type="scientific">Soybean leaf-associated ssRNA virus 1</name>
    <dbReference type="NCBI Taxonomy" id="1719267"/>
    <lineage>
        <taxon>Viruses</taxon>
        <taxon>Riboviria</taxon>
    </lineage>
</organism>
<reference evidence="2" key="1">
    <citation type="submission" date="2015-08" db="EMBL/GenBank/DDBJ databases">
        <authorList>
            <person name="Babu N.S."/>
            <person name="Beckwith C.J."/>
            <person name="Beseler K.G."/>
            <person name="Brison A."/>
            <person name="Carone J.V."/>
            <person name="Caskin T.P."/>
            <person name="Diamond M."/>
            <person name="Durham M.E."/>
            <person name="Foxe J.M."/>
            <person name="Go M."/>
            <person name="Henderson B.A."/>
            <person name="Jones I.B."/>
            <person name="McGettigan J.A."/>
            <person name="Micheletti S.J."/>
            <person name="Nasrallah M.E."/>
            <person name="Ortiz D."/>
            <person name="Piller C.R."/>
            <person name="Privatt S.R."/>
            <person name="Schneider S.L."/>
            <person name="Sharp S."/>
            <person name="Smith T.C."/>
            <person name="Stanton J.D."/>
            <person name="Ullery H.E."/>
            <person name="Wilson R.J."/>
            <person name="Serrano M.G."/>
            <person name="Buck G."/>
            <person name="Lee V."/>
            <person name="Wang Y."/>
            <person name="Carvalho R."/>
            <person name="Voegtly L."/>
            <person name="Shi R."/>
            <person name="Duckworth R."/>
            <person name="Johnson A."/>
            <person name="Loviza R."/>
            <person name="Walstead R."/>
            <person name="Shah Z."/>
            <person name="Kiflezghi M."/>
            <person name="Wade K."/>
            <person name="Ball S.L."/>
            <person name="Bradley K.W."/>
            <person name="Asai D.J."/>
            <person name="Bowman C.A."/>
            <person name="Russell D.A."/>
            <person name="Pope W.H."/>
            <person name="Jacobs-Sera D."/>
            <person name="Hendrix R.W."/>
            <person name="Hatfull G.F."/>
        </authorList>
    </citation>
    <scope>NUCLEOTIDE SEQUENCE</scope>
    <source>
        <strain evidence="2">SaSSRV1-1</strain>
    </source>
</reference>
<feature type="region of interest" description="Disordered" evidence="1">
    <location>
        <begin position="84"/>
        <end position="109"/>
    </location>
</feature>
<accession>A0A0S1WF47</accession>
<feature type="compositionally biased region" description="Basic and acidic residues" evidence="1">
    <location>
        <begin position="84"/>
        <end position="93"/>
    </location>
</feature>
<protein>
    <submittedName>
        <fullName evidence="2">Uncharacterized protein</fullName>
    </submittedName>
</protein>